<reference evidence="10" key="1">
    <citation type="journal article" date="2019" name="Int. J. Syst. Evol. Microbiol.">
        <title>The Global Catalogue of Microorganisms (GCM) 10K type strain sequencing project: providing services to taxonomists for standard genome sequencing and annotation.</title>
        <authorList>
            <consortium name="The Broad Institute Genomics Platform"/>
            <consortium name="The Broad Institute Genome Sequencing Center for Infectious Disease"/>
            <person name="Wu L."/>
            <person name="Ma J."/>
        </authorList>
    </citation>
    <scope>NUCLEOTIDE SEQUENCE [LARGE SCALE GENOMIC DNA]</scope>
    <source>
        <strain evidence="10">KACC 13778</strain>
    </source>
</reference>
<comment type="caution">
    <text evidence="9">The sequence shown here is derived from an EMBL/GenBank/DDBJ whole genome shotgun (WGS) entry which is preliminary data.</text>
</comment>
<evidence type="ECO:0000259" key="7">
    <source>
        <dbReference type="Pfam" id="PF06271"/>
    </source>
</evidence>
<evidence type="ECO:0000256" key="5">
    <source>
        <dbReference type="ARBA" id="ARBA00023136"/>
    </source>
</evidence>
<keyword evidence="4 6" id="KW-1133">Transmembrane helix</keyword>
<organism evidence="9 10">
    <name type="scientific">Nocardioides caricicola</name>
    <dbReference type="NCBI Taxonomy" id="634770"/>
    <lineage>
        <taxon>Bacteria</taxon>
        <taxon>Bacillati</taxon>
        <taxon>Actinomycetota</taxon>
        <taxon>Actinomycetes</taxon>
        <taxon>Propionibacteriales</taxon>
        <taxon>Nocardioidaceae</taxon>
        <taxon>Nocardioides</taxon>
    </lineage>
</organism>
<name>A0ABW0N6C0_9ACTN</name>
<gene>
    <name evidence="9" type="ORF">ACFPKY_20830</name>
</gene>
<feature type="domain" description="DUF2510" evidence="8">
    <location>
        <begin position="6"/>
        <end position="41"/>
    </location>
</feature>
<proteinExistence type="predicted"/>
<dbReference type="InterPro" id="IPR010432">
    <property type="entry name" value="RDD"/>
</dbReference>
<evidence type="ECO:0000313" key="10">
    <source>
        <dbReference type="Proteomes" id="UP001595956"/>
    </source>
</evidence>
<keyword evidence="10" id="KW-1185">Reference proteome</keyword>
<feature type="transmembrane region" description="Helical" evidence="6">
    <location>
        <begin position="119"/>
        <end position="140"/>
    </location>
</feature>
<keyword evidence="3 6" id="KW-0812">Transmembrane</keyword>
<accession>A0ABW0N6C0</accession>
<keyword evidence="2" id="KW-1003">Cell membrane</keyword>
<sequence>MTQAPPGWYPDPEAPAGVPPLPRWWDGARWTDHYGPAAPTAVQKPPATTPDGVPLAGWWRRVVAQLLDGLILLPVVVLVTVPFWGEIGDAFRDYWDDALDGSSSGASTWDLQRDLLGPLLAISLISAAISLVYNVGFLMWKQATPGKLMLGLRVRLRETAGPMPFGTVLVRWLTQFAPSYLLGQVPLVGYLTSTYVLLDGAWPLWDDRRQAIHDKAARTNVVTVREAVPPAPGRM</sequence>
<dbReference type="Pfam" id="PF06271">
    <property type="entry name" value="RDD"/>
    <property type="match status" value="1"/>
</dbReference>
<comment type="subcellular location">
    <subcellularLocation>
        <location evidence="1">Cell membrane</location>
        <topology evidence="1">Multi-pass membrane protein</topology>
    </subcellularLocation>
</comment>
<evidence type="ECO:0000256" key="6">
    <source>
        <dbReference type="SAM" id="Phobius"/>
    </source>
</evidence>
<feature type="domain" description="RDD" evidence="7">
    <location>
        <begin position="55"/>
        <end position="217"/>
    </location>
</feature>
<keyword evidence="5 6" id="KW-0472">Membrane</keyword>
<dbReference type="InterPro" id="IPR018929">
    <property type="entry name" value="DUF2510"/>
</dbReference>
<evidence type="ECO:0000313" key="9">
    <source>
        <dbReference type="EMBL" id="MFC5495566.1"/>
    </source>
</evidence>
<dbReference type="Proteomes" id="UP001595956">
    <property type="component" value="Unassembled WGS sequence"/>
</dbReference>
<evidence type="ECO:0000256" key="3">
    <source>
        <dbReference type="ARBA" id="ARBA00022692"/>
    </source>
</evidence>
<dbReference type="InterPro" id="IPR051791">
    <property type="entry name" value="Pra-immunoreactive"/>
</dbReference>
<protein>
    <submittedName>
        <fullName evidence="9">RDD family protein</fullName>
    </submittedName>
</protein>
<dbReference type="Pfam" id="PF10708">
    <property type="entry name" value="DUF2510"/>
    <property type="match status" value="1"/>
</dbReference>
<dbReference type="EMBL" id="JBHSMD010000010">
    <property type="protein sequence ID" value="MFC5495566.1"/>
    <property type="molecule type" value="Genomic_DNA"/>
</dbReference>
<feature type="transmembrane region" description="Helical" evidence="6">
    <location>
        <begin position="66"/>
        <end position="85"/>
    </location>
</feature>
<dbReference type="PANTHER" id="PTHR36115">
    <property type="entry name" value="PROLINE-RICH ANTIGEN HOMOLOG-RELATED"/>
    <property type="match status" value="1"/>
</dbReference>
<evidence type="ECO:0000256" key="4">
    <source>
        <dbReference type="ARBA" id="ARBA00022989"/>
    </source>
</evidence>
<evidence type="ECO:0000256" key="1">
    <source>
        <dbReference type="ARBA" id="ARBA00004651"/>
    </source>
</evidence>
<dbReference type="RefSeq" id="WP_345181437.1">
    <property type="nucleotide sequence ID" value="NZ_BAABFQ010000009.1"/>
</dbReference>
<evidence type="ECO:0000259" key="8">
    <source>
        <dbReference type="Pfam" id="PF10708"/>
    </source>
</evidence>
<evidence type="ECO:0000256" key="2">
    <source>
        <dbReference type="ARBA" id="ARBA00022475"/>
    </source>
</evidence>